<dbReference type="Pfam" id="PF12833">
    <property type="entry name" value="HTH_18"/>
    <property type="match status" value="1"/>
</dbReference>
<proteinExistence type="predicted"/>
<evidence type="ECO:0000256" key="3">
    <source>
        <dbReference type="ARBA" id="ARBA00023163"/>
    </source>
</evidence>
<keyword evidence="2" id="KW-0238">DNA-binding</keyword>
<keyword evidence="7" id="KW-1185">Reference proteome</keyword>
<dbReference type="PROSITE" id="PS00041">
    <property type="entry name" value="HTH_ARAC_FAMILY_1"/>
    <property type="match status" value="1"/>
</dbReference>
<sequence length="256" mass="28076">MESAEGRFQLRRGDWIVLDRESCPLVQSDRRGVTLGLAIGGGLAAAAARLTETGLFAGRGGVDRDELRLFVRLWRGAERRLSDQVSLDGAGQLAALRPLLLFIGAMQREMAVHIARCPGRSHLRKRQVFSRLQRARLYIEGNCDRVVRIAELARLTSFSTWYFSRAFQSLYEESPQGASVRMRLERAALLLRTSGMLIGEIAAACGFDNCCSFARAFRSRFGTSASHYRRTALSGSPTHSAKPGGSNGKAPIVSGT</sequence>
<evidence type="ECO:0000256" key="1">
    <source>
        <dbReference type="ARBA" id="ARBA00023015"/>
    </source>
</evidence>
<dbReference type="STRING" id="1122188.SAMN02745674_01603"/>
<feature type="domain" description="HTH araC/xylS-type" evidence="5">
    <location>
        <begin position="133"/>
        <end position="231"/>
    </location>
</feature>
<dbReference type="GO" id="GO:0043565">
    <property type="term" value="F:sequence-specific DNA binding"/>
    <property type="evidence" value="ECO:0007669"/>
    <property type="project" value="InterPro"/>
</dbReference>
<protein>
    <submittedName>
        <fullName evidence="6">AraC family transcriptional regulator</fullName>
    </submittedName>
</protein>
<feature type="region of interest" description="Disordered" evidence="4">
    <location>
        <begin position="232"/>
        <end position="256"/>
    </location>
</feature>
<dbReference type="EMBL" id="FUXP01000005">
    <property type="protein sequence ID" value="SKA02785.1"/>
    <property type="molecule type" value="Genomic_DNA"/>
</dbReference>
<evidence type="ECO:0000256" key="4">
    <source>
        <dbReference type="SAM" id="MobiDB-lite"/>
    </source>
</evidence>
<accession>A0A1T4QGD3</accession>
<reference evidence="6 7" key="1">
    <citation type="submission" date="2017-02" db="EMBL/GenBank/DDBJ databases">
        <authorList>
            <person name="Peterson S.W."/>
        </authorList>
    </citation>
    <scope>NUCLEOTIDE SEQUENCE [LARGE SCALE GENOMIC DNA]</scope>
    <source>
        <strain evidence="6 7">DSM 21749</strain>
    </source>
</reference>
<dbReference type="InterPro" id="IPR018060">
    <property type="entry name" value="HTH_AraC"/>
</dbReference>
<dbReference type="SMART" id="SM00342">
    <property type="entry name" value="HTH_ARAC"/>
    <property type="match status" value="1"/>
</dbReference>
<dbReference type="InterPro" id="IPR018062">
    <property type="entry name" value="HTH_AraC-typ_CS"/>
</dbReference>
<evidence type="ECO:0000313" key="6">
    <source>
        <dbReference type="EMBL" id="SKA02785.1"/>
    </source>
</evidence>
<keyword evidence="3" id="KW-0804">Transcription</keyword>
<evidence type="ECO:0000256" key="2">
    <source>
        <dbReference type="ARBA" id="ARBA00023125"/>
    </source>
</evidence>
<dbReference type="InterPro" id="IPR050204">
    <property type="entry name" value="AraC_XylS_family_regulators"/>
</dbReference>
<dbReference type="PROSITE" id="PS01124">
    <property type="entry name" value="HTH_ARAC_FAMILY_2"/>
    <property type="match status" value="1"/>
</dbReference>
<dbReference type="SUPFAM" id="SSF46689">
    <property type="entry name" value="Homeodomain-like"/>
    <property type="match status" value="2"/>
</dbReference>
<dbReference type="GO" id="GO:0003700">
    <property type="term" value="F:DNA-binding transcription factor activity"/>
    <property type="evidence" value="ECO:0007669"/>
    <property type="project" value="InterPro"/>
</dbReference>
<name>A0A1T4QGD3_9GAMM</name>
<keyword evidence="1" id="KW-0805">Transcription regulation</keyword>
<dbReference type="Proteomes" id="UP000190061">
    <property type="component" value="Unassembled WGS sequence"/>
</dbReference>
<evidence type="ECO:0000259" key="5">
    <source>
        <dbReference type="PROSITE" id="PS01124"/>
    </source>
</evidence>
<dbReference type="PANTHER" id="PTHR46796:SF7">
    <property type="entry name" value="ARAC FAMILY TRANSCRIPTIONAL REGULATOR"/>
    <property type="match status" value="1"/>
</dbReference>
<organism evidence="6 7">
    <name type="scientific">Lysobacter spongiicola DSM 21749</name>
    <dbReference type="NCBI Taxonomy" id="1122188"/>
    <lineage>
        <taxon>Bacteria</taxon>
        <taxon>Pseudomonadati</taxon>
        <taxon>Pseudomonadota</taxon>
        <taxon>Gammaproteobacteria</taxon>
        <taxon>Lysobacterales</taxon>
        <taxon>Lysobacteraceae</taxon>
        <taxon>Novilysobacter</taxon>
    </lineage>
</organism>
<dbReference type="InterPro" id="IPR009057">
    <property type="entry name" value="Homeodomain-like_sf"/>
</dbReference>
<dbReference type="Gene3D" id="1.10.10.60">
    <property type="entry name" value="Homeodomain-like"/>
    <property type="match status" value="2"/>
</dbReference>
<dbReference type="AlphaFoldDB" id="A0A1T4QGD3"/>
<dbReference type="PANTHER" id="PTHR46796">
    <property type="entry name" value="HTH-TYPE TRANSCRIPTIONAL ACTIVATOR RHAS-RELATED"/>
    <property type="match status" value="1"/>
</dbReference>
<evidence type="ECO:0000313" key="7">
    <source>
        <dbReference type="Proteomes" id="UP000190061"/>
    </source>
</evidence>
<gene>
    <name evidence="6" type="ORF">SAMN02745674_01603</name>
</gene>